<reference evidence="8 9" key="1">
    <citation type="submission" date="2019-05" db="EMBL/GenBank/DDBJ databases">
        <title>Another draft genome of Portunus trituberculatus and its Hox gene families provides insights of decapod evolution.</title>
        <authorList>
            <person name="Jeong J.-H."/>
            <person name="Song I."/>
            <person name="Kim S."/>
            <person name="Choi T."/>
            <person name="Kim D."/>
            <person name="Ryu S."/>
            <person name="Kim W."/>
        </authorList>
    </citation>
    <scope>NUCLEOTIDE SEQUENCE [LARGE SCALE GENOMIC DNA]</scope>
    <source>
        <tissue evidence="8">Muscle</tissue>
    </source>
</reference>
<dbReference type="Pfam" id="PF00287">
    <property type="entry name" value="Na_K-ATPase"/>
    <property type="match status" value="1"/>
</dbReference>
<keyword evidence="3 7" id="KW-0812">Transmembrane</keyword>
<organism evidence="8 9">
    <name type="scientific">Portunus trituberculatus</name>
    <name type="common">Swimming crab</name>
    <name type="synonym">Neptunus trituberculatus</name>
    <dbReference type="NCBI Taxonomy" id="210409"/>
    <lineage>
        <taxon>Eukaryota</taxon>
        <taxon>Metazoa</taxon>
        <taxon>Ecdysozoa</taxon>
        <taxon>Arthropoda</taxon>
        <taxon>Crustacea</taxon>
        <taxon>Multicrustacea</taxon>
        <taxon>Malacostraca</taxon>
        <taxon>Eumalacostraca</taxon>
        <taxon>Eucarida</taxon>
        <taxon>Decapoda</taxon>
        <taxon>Pleocyemata</taxon>
        <taxon>Brachyura</taxon>
        <taxon>Eubrachyura</taxon>
        <taxon>Portunoidea</taxon>
        <taxon>Portunidae</taxon>
        <taxon>Portuninae</taxon>
        <taxon>Portunus</taxon>
    </lineage>
</organism>
<evidence type="ECO:0000256" key="5">
    <source>
        <dbReference type="ARBA" id="ARBA00022989"/>
    </source>
</evidence>
<dbReference type="AlphaFoldDB" id="A0A5B7GZH4"/>
<evidence type="ECO:0000256" key="2">
    <source>
        <dbReference type="ARBA" id="ARBA00005876"/>
    </source>
</evidence>
<accession>A0A5B7GZH4</accession>
<dbReference type="GO" id="GO:0006883">
    <property type="term" value="P:intracellular sodium ion homeostasis"/>
    <property type="evidence" value="ECO:0007669"/>
    <property type="project" value="TreeGrafter"/>
</dbReference>
<dbReference type="GO" id="GO:0001671">
    <property type="term" value="F:ATPase activator activity"/>
    <property type="evidence" value="ECO:0007669"/>
    <property type="project" value="TreeGrafter"/>
</dbReference>
<name>A0A5B7GZH4_PORTR</name>
<protein>
    <submittedName>
        <fullName evidence="8">Sodium/potassium-transporting ATPase subunit beta</fullName>
    </submittedName>
</protein>
<dbReference type="OrthoDB" id="5912413at2759"/>
<dbReference type="Gene3D" id="1.20.5.170">
    <property type="match status" value="1"/>
</dbReference>
<keyword evidence="9" id="KW-1185">Reference proteome</keyword>
<proteinExistence type="inferred from homology"/>
<dbReference type="GO" id="GO:0030007">
    <property type="term" value="P:intracellular potassium ion homeostasis"/>
    <property type="evidence" value="ECO:0007669"/>
    <property type="project" value="TreeGrafter"/>
</dbReference>
<dbReference type="GO" id="GO:0005890">
    <property type="term" value="C:sodium:potassium-exchanging ATPase complex"/>
    <property type="evidence" value="ECO:0007669"/>
    <property type="project" value="InterPro"/>
</dbReference>
<gene>
    <name evidence="8" type="primary">AT1B1</name>
    <name evidence="8" type="ORF">E2C01_058303</name>
</gene>
<comment type="subcellular location">
    <subcellularLocation>
        <location evidence="1">Membrane</location>
        <topology evidence="1">Single-pass type II membrane protein</topology>
    </subcellularLocation>
</comment>
<dbReference type="InterPro" id="IPR000402">
    <property type="entry name" value="Na/K_ATPase_sub_beta"/>
</dbReference>
<feature type="transmembrane region" description="Helical" evidence="7">
    <location>
        <begin position="26"/>
        <end position="47"/>
    </location>
</feature>
<dbReference type="PANTHER" id="PTHR11523:SF28">
    <property type="entry name" value="NA_K-ATPASE BETA SUBUNIT ISOFORM 4-RELATED"/>
    <property type="match status" value="1"/>
</dbReference>
<comment type="caution">
    <text evidence="8">The sequence shown here is derived from an EMBL/GenBank/DDBJ whole genome shotgun (WGS) entry which is preliminary data.</text>
</comment>
<evidence type="ECO:0000313" key="8">
    <source>
        <dbReference type="EMBL" id="MPC64192.1"/>
    </source>
</evidence>
<evidence type="ECO:0000256" key="6">
    <source>
        <dbReference type="ARBA" id="ARBA00023136"/>
    </source>
</evidence>
<dbReference type="GO" id="GO:1990573">
    <property type="term" value="P:potassium ion import across plasma membrane"/>
    <property type="evidence" value="ECO:0007669"/>
    <property type="project" value="TreeGrafter"/>
</dbReference>
<sequence length="186" mass="21319">MYVFVFPCYVSQGVQILFLPAAKIGLFYIVFYIFLAGFFSLLMFVFYQTIDLKVPKYTGQESLLRNPGLSYRPKFLYSDDLRPTIIYEPGFRDTALTYIYSINEFLQSECCFGRSCRCRKEYDNRSPTSNSVTCVPGEEVPAGSLCDFDILNVNTSCSKENDWGYSTNSPCLLLKLNRVRCGFLLV</sequence>
<evidence type="ECO:0000313" key="9">
    <source>
        <dbReference type="Proteomes" id="UP000324222"/>
    </source>
</evidence>
<dbReference type="PANTHER" id="PTHR11523">
    <property type="entry name" value="SODIUM/POTASSIUM-DEPENDENT ATPASE BETA SUBUNIT"/>
    <property type="match status" value="1"/>
</dbReference>
<dbReference type="Gene3D" id="2.60.40.1660">
    <property type="entry name" value="Na, k-atpase alpha subunit"/>
    <property type="match status" value="1"/>
</dbReference>
<dbReference type="GO" id="GO:0036376">
    <property type="term" value="P:sodium ion export across plasma membrane"/>
    <property type="evidence" value="ECO:0007669"/>
    <property type="project" value="TreeGrafter"/>
</dbReference>
<dbReference type="InterPro" id="IPR038702">
    <property type="entry name" value="Na/K_ATPase_sub_beta_sf"/>
</dbReference>
<keyword evidence="4" id="KW-0735">Signal-anchor</keyword>
<keyword evidence="6 7" id="KW-0472">Membrane</keyword>
<evidence type="ECO:0000256" key="7">
    <source>
        <dbReference type="SAM" id="Phobius"/>
    </source>
</evidence>
<comment type="similarity">
    <text evidence="2">Belongs to the X(+)/potassium ATPases subunit beta family.</text>
</comment>
<dbReference type="EMBL" id="VSRR010021754">
    <property type="protein sequence ID" value="MPC64192.1"/>
    <property type="molecule type" value="Genomic_DNA"/>
</dbReference>
<evidence type="ECO:0000256" key="4">
    <source>
        <dbReference type="ARBA" id="ARBA00022968"/>
    </source>
</evidence>
<keyword evidence="5 7" id="KW-1133">Transmembrane helix</keyword>
<evidence type="ECO:0000256" key="3">
    <source>
        <dbReference type="ARBA" id="ARBA00022692"/>
    </source>
</evidence>
<evidence type="ECO:0000256" key="1">
    <source>
        <dbReference type="ARBA" id="ARBA00004606"/>
    </source>
</evidence>
<dbReference type="Proteomes" id="UP000324222">
    <property type="component" value="Unassembled WGS sequence"/>
</dbReference>